<evidence type="ECO:0000256" key="1">
    <source>
        <dbReference type="ARBA" id="ARBA00001954"/>
    </source>
</evidence>
<comment type="cofactor">
    <cofactor evidence="1 8">
        <name>Fe(2+)</name>
        <dbReference type="ChEBI" id="CHEBI:29033"/>
    </cofactor>
</comment>
<dbReference type="SUPFAM" id="SSF55021">
    <property type="entry name" value="ACT-like"/>
    <property type="match status" value="1"/>
</dbReference>
<dbReference type="EnsemblMetazoa" id="XM_038220026.1">
    <property type="protein sequence ID" value="XP_038075954.1"/>
    <property type="gene ID" value="LOC119743613"/>
</dbReference>
<feature type="binding site" evidence="7">
    <location>
        <position position="376"/>
    </location>
    <ligand>
        <name>Fe cation</name>
        <dbReference type="ChEBI" id="CHEBI:24875"/>
    </ligand>
</feature>
<dbReference type="InterPro" id="IPR036329">
    <property type="entry name" value="Aro-AA_hydroxylase_C_sf"/>
</dbReference>
<keyword evidence="5 7" id="KW-0408">Iron</keyword>
<dbReference type="InterPro" id="IPR018301">
    <property type="entry name" value="ArAA_hydroxylase_Fe/CU_BS"/>
</dbReference>
<dbReference type="GO" id="GO:0004511">
    <property type="term" value="F:tyrosine 3-monooxygenase activity"/>
    <property type="evidence" value="ECO:0007669"/>
    <property type="project" value="TreeGrafter"/>
</dbReference>
<keyword evidence="6" id="KW-0503">Monooxygenase</keyword>
<dbReference type="GO" id="GO:0005506">
    <property type="term" value="F:iron ion binding"/>
    <property type="evidence" value="ECO:0007669"/>
    <property type="project" value="InterPro"/>
</dbReference>
<feature type="binding site" evidence="7">
    <location>
        <position position="331"/>
    </location>
    <ligand>
        <name>Fe cation</name>
        <dbReference type="ChEBI" id="CHEBI:24875"/>
    </ligand>
</feature>
<proteinExistence type="inferred from homology"/>
<dbReference type="PIRSF" id="PIRSF000336">
    <property type="entry name" value="TH"/>
    <property type="match status" value="1"/>
</dbReference>
<dbReference type="Gene3D" id="1.10.800.10">
    <property type="entry name" value="Aromatic amino acid hydroxylase"/>
    <property type="match status" value="1"/>
</dbReference>
<reference evidence="11" key="1">
    <citation type="submission" date="2022-11" db="UniProtKB">
        <authorList>
            <consortium name="EnsemblMetazoa"/>
        </authorList>
    </citation>
    <scope>IDENTIFICATION</scope>
</reference>
<dbReference type="AlphaFoldDB" id="A0A914BIM5"/>
<evidence type="ECO:0000313" key="12">
    <source>
        <dbReference type="Proteomes" id="UP000887568"/>
    </source>
</evidence>
<evidence type="ECO:0000256" key="7">
    <source>
        <dbReference type="PIRSR" id="PIRSR000336-1"/>
    </source>
</evidence>
<feature type="domain" description="Biopterin-dependent aromatic amino acid hydroxylase family profile" evidence="10">
    <location>
        <begin position="152"/>
        <end position="498"/>
    </location>
</feature>
<dbReference type="PANTHER" id="PTHR11473">
    <property type="entry name" value="AROMATIC AMINO ACID HYDROXYLASE"/>
    <property type="match status" value="1"/>
</dbReference>
<name>A0A914BIM5_PATMI</name>
<dbReference type="FunFam" id="1.10.800.10:FF:000004">
    <property type="entry name" value="Tyrosine 3-monooxygenase"/>
    <property type="match status" value="1"/>
</dbReference>
<feature type="region of interest" description="Disordered" evidence="9">
    <location>
        <begin position="1"/>
        <end position="74"/>
    </location>
</feature>
<feature type="binding site" evidence="7">
    <location>
        <position position="336"/>
    </location>
    <ligand>
        <name>Fe cation</name>
        <dbReference type="ChEBI" id="CHEBI:24875"/>
    </ligand>
</feature>
<dbReference type="OrthoDB" id="983542at2759"/>
<dbReference type="PROSITE" id="PS51410">
    <property type="entry name" value="BH4_AAA_HYDROXYL_2"/>
    <property type="match status" value="1"/>
</dbReference>
<dbReference type="InterPro" id="IPR036951">
    <property type="entry name" value="ArAA_hydroxylase_sf"/>
</dbReference>
<dbReference type="InterPro" id="IPR019773">
    <property type="entry name" value="Tyrosine_3-monooxygenase-like"/>
</dbReference>
<dbReference type="SUPFAM" id="SSF56534">
    <property type="entry name" value="Aromatic aminoacid monoxygenases, catalytic and oligomerization domains"/>
    <property type="match status" value="1"/>
</dbReference>
<evidence type="ECO:0000259" key="10">
    <source>
        <dbReference type="PROSITE" id="PS51410"/>
    </source>
</evidence>
<evidence type="ECO:0000313" key="11">
    <source>
        <dbReference type="EnsemblMetazoa" id="XP_038075954.1"/>
    </source>
</evidence>
<dbReference type="RefSeq" id="XP_038075954.1">
    <property type="nucleotide sequence ID" value="XM_038220026.1"/>
</dbReference>
<dbReference type="GO" id="GO:0030424">
    <property type="term" value="C:axon"/>
    <property type="evidence" value="ECO:0007669"/>
    <property type="project" value="TreeGrafter"/>
</dbReference>
<evidence type="ECO:0000256" key="5">
    <source>
        <dbReference type="ARBA" id="ARBA00023004"/>
    </source>
</evidence>
<dbReference type="InterPro" id="IPR019774">
    <property type="entry name" value="Aromatic-AA_hydroxylase_C"/>
</dbReference>
<evidence type="ECO:0000256" key="2">
    <source>
        <dbReference type="ARBA" id="ARBA00009712"/>
    </source>
</evidence>
<organism evidence="11 12">
    <name type="scientific">Patiria miniata</name>
    <name type="common">Bat star</name>
    <name type="synonym">Asterina miniata</name>
    <dbReference type="NCBI Taxonomy" id="46514"/>
    <lineage>
        <taxon>Eukaryota</taxon>
        <taxon>Metazoa</taxon>
        <taxon>Echinodermata</taxon>
        <taxon>Eleutherozoa</taxon>
        <taxon>Asterozoa</taxon>
        <taxon>Asteroidea</taxon>
        <taxon>Valvatacea</taxon>
        <taxon>Valvatida</taxon>
        <taxon>Asterinidae</taxon>
        <taxon>Patiria</taxon>
    </lineage>
</organism>
<dbReference type="Proteomes" id="UP000887568">
    <property type="component" value="Unplaced"/>
</dbReference>
<dbReference type="GO" id="GO:0006585">
    <property type="term" value="P:dopamine biosynthetic process from tyrosine"/>
    <property type="evidence" value="ECO:0007669"/>
    <property type="project" value="TreeGrafter"/>
</dbReference>
<dbReference type="GO" id="GO:0043204">
    <property type="term" value="C:perikaryon"/>
    <property type="evidence" value="ECO:0007669"/>
    <property type="project" value="TreeGrafter"/>
</dbReference>
<dbReference type="PRINTS" id="PR00372">
    <property type="entry name" value="FYWHYDRXLASE"/>
</dbReference>
<evidence type="ECO:0000256" key="4">
    <source>
        <dbReference type="ARBA" id="ARBA00023002"/>
    </source>
</evidence>
<sequence length="500" mass="56577">MMSRPASKPRPVKRAHTFEGSTLYPSRKSSLIEDARRDSASSSVDVWGPFGLPSPTENDDVFAEEQPSLSPPVVNGDLPKQMCVSFSSREGIGFGSLARAAKVFEMAKAKLLHVESRTSTIKEDGLEFLVQCDVKGVNTRSLVTSLQKIVDSVVIHRDDLPRRGVWFPRHISDLDKCTHLTTEYEPDLDNDHPGFSDKVYRMRRSEITRIAFQYKYGKNIEGVEYTEEETKTWGYVYRQLQQLFTTHACKEHVAAFRELEKAGLYSPDFIPQLEDVSKFLQEKSGFQLRPVAGLLTARDFLASLAFRVFQTTQYIRHASSPMHTPEPDCCHELLGHIPILADPGFAQFSQEIGLASLGVSDDDITKLATLYWFTVEFGLCKEGDQVRAYGAGLLSAPGELMYALSDQPEHRSFQASKVAVQEYQDKNYQPLYFVSESFEDTKQKLRAFASSMKKPFDVRYDPFTRRIVTLDTVENVRDTARYLKGHFSAVTSALERITVR</sequence>
<dbReference type="OMA" id="VYAAHIK"/>
<evidence type="ECO:0000256" key="3">
    <source>
        <dbReference type="ARBA" id="ARBA00022723"/>
    </source>
</evidence>
<dbReference type="GeneID" id="119743613"/>
<dbReference type="InterPro" id="IPR001273">
    <property type="entry name" value="ArAA_hydroxylase"/>
</dbReference>
<keyword evidence="4" id="KW-0560">Oxidoreductase</keyword>
<keyword evidence="3 7" id="KW-0479">Metal-binding</keyword>
<dbReference type="Pfam" id="PF00351">
    <property type="entry name" value="Biopterin_H"/>
    <property type="match status" value="1"/>
</dbReference>
<dbReference type="InterPro" id="IPR049321">
    <property type="entry name" value="TH_ACT"/>
</dbReference>
<dbReference type="PROSITE" id="PS00367">
    <property type="entry name" value="BH4_AAA_HYDROXYL_1"/>
    <property type="match status" value="1"/>
</dbReference>
<protein>
    <recommendedName>
        <fullName evidence="10">Biopterin-dependent aromatic amino acid hydroxylase family profile domain-containing protein</fullName>
    </recommendedName>
</protein>
<feature type="compositionally biased region" description="Basic and acidic residues" evidence="9">
    <location>
        <begin position="30"/>
        <end position="39"/>
    </location>
</feature>
<dbReference type="InterPro" id="IPR045865">
    <property type="entry name" value="ACT-like_dom_sf"/>
</dbReference>
<evidence type="ECO:0000256" key="8">
    <source>
        <dbReference type="PIRSR" id="PIRSR601273-2"/>
    </source>
</evidence>
<accession>A0A914BIM5</accession>
<feature type="compositionally biased region" description="Polar residues" evidence="9">
    <location>
        <begin position="19"/>
        <end position="29"/>
    </location>
</feature>
<keyword evidence="12" id="KW-1185">Reference proteome</keyword>
<evidence type="ECO:0000256" key="9">
    <source>
        <dbReference type="SAM" id="MobiDB-lite"/>
    </source>
</evidence>
<dbReference type="GO" id="GO:0005737">
    <property type="term" value="C:cytoplasm"/>
    <property type="evidence" value="ECO:0007669"/>
    <property type="project" value="TreeGrafter"/>
</dbReference>
<evidence type="ECO:0000256" key="6">
    <source>
        <dbReference type="ARBA" id="ARBA00023033"/>
    </source>
</evidence>
<dbReference type="Pfam" id="PF21417">
    <property type="entry name" value="TH_ACT"/>
    <property type="match status" value="1"/>
</dbReference>
<comment type="similarity">
    <text evidence="2">Belongs to the biopterin-dependent aromatic amino acid hydroxylase family.</text>
</comment>
<dbReference type="PANTHER" id="PTHR11473:SF15">
    <property type="entry name" value="TYROSINE 3-MONOOXYGENASE"/>
    <property type="match status" value="1"/>
</dbReference>